<dbReference type="EMBL" id="JADGJQ010000165">
    <property type="protein sequence ID" value="KAJ3166574.1"/>
    <property type="molecule type" value="Genomic_DNA"/>
</dbReference>
<sequence length="2071" mass="220396">MDPITLHILQTCPSGPVAKDQVGYLVDSTGPVVTSSSAFQLPNESATSPFVLARFASHDDESGMSSVTVGLGWSPADMQIVPPRVIPRDQGDSWTIPISADPLLDERTLFVNVIHTNMQNISTTTSTAVYFDISAGVVNIWNEQTPIESYNFAPGVQNVRAILRKDGADFSENLSYSVNGSSYTAVQDRLCFYYSIVDGTPQNETSWAIGTGKAGAEASNIVDWTLDPTAGLGVTTVCRNIPLHHAQLYYLNIATTNALGYSVEQSSAPTLTDFTPPVRGSIYFGTQLGVTMNGTVINSTAYFNFVDYTDPESGVAYWNFAIGPSPANLTAVEQDLSSWNPFRPWTSYYINSGFTSYVGLFIDGLNMPEGNHTMCVSATNFVGLSTVTCTQGYIVDQTPPTGTATLSAGDSLDLTVNFTYADNLSGVQTVLVGLGDMLQPHFADYVTLDVGNNPQNALTFPIDLGMQGQIVFGLLIIVDYASNARHVFSDEPILIDVIPPVAGVVGDGAIIGNDITWTNVSNVFCASWTEWASNVTAVGRYELCFGTEAGACDVIASQNVHLVQSMCLDAAVSVSDGTMVFATVNGFNGAGTASSTSSSDGVTLDLTPPDNFNVTIKTQTRLAFLRDIEEVSASWTASYDAQSGISNYQVALQKLNGTSTTILNDYVISDLSNPLKTQALIRGRTYLVQDNDQVQVCVKAFNVAGLSTTCCSDPVTLDTGRPTLNYRSYLNQTAPLTPFYVTNVTSVDFSWSWTAVSGISAYACTVSRYDTGEAVNVNSTADTIGCHISAMSSIFIDGHIYVALGSATSNTGISQQTAFTFLVSTSPPQWLRGASGSTSYGHPNVPVTTDATAARAWCEFSSAIPIVTYQFAFGWAANVTNLTTTWVTTTSPFYAYSYAFDASSSPVYYGACRATNEAGQMTEKYLEPGTTIEQGAMPGAVFDGYRTGVETSVQTSTEAVVASFQGFTTAAGMPGIMYTWGLGTTPISQDVVNFTSAGLMQPTNNRNGTIFWTGTKLLENVLYFVHVQALVSGDGPTSSEGLETVTAVSSGFRVFAQAPTTGYDAVSVTSVQYATGTNGSLSLNCTAQAANTGLDKITQRAKRLLDLTNILTVAETFALTSQKTVITTLDFQPGNDGATTATSCEAAESLVGITSAPNEGYWIVDNSAPIGVANLTCFPQWIAYGGNSTFCDWEDARDDESGIVQYTLAIGTTAGGTEIAVYPELLGKNFTLGVTAAMPTGAPIIFVTVTATNAVGLSTFATTSVLVEWAPPNDGTGSVLILNQYTSLSVSNALVSAQPDQESTCQSATDVIRASWGDAFQTVSSDITGYETAVSTADLKTYGEIDHIVQDWTAVGNVTSANLSLKMSLPVNSHAFVSVRAWTVAGLSYVRSSNAVGITGGYNIAASKPRALLVSQQLSTSSTTTTFAIKSNFWRASWEFDHVCPISKYQWAVIDITQPNTPVVIYGPTWTNATSGLALNLDLSPNRYCDSCDREKGSTADYSLCSTYATQVQAFDGIGTSSAVTQSLQPVSIIWQPAVAGRVYDGPVRGKQTDAFVSVDTVSASWDSFSSPDCQVHGYQWAVGSGTDNNADQTSVLPFTDVGDSDFFASFALDTNITMYEMYYTTVRATSCTGEMLYGFSTGFHVGIFEPPVLGSIGLIWSRPTSSGVSAQSSTNSVSISWIGFSSVWSKLNFDVALSTSSDSTDAGSLVQDFTPVDVQANVDVVYFTLTNLSLTPSAGAPSFYYVFVRATDASFQSSTAISDPFLVDITPPNIGRVTLQDEALNDTTWQSNTQNITFSVDNVFDTESSISDVSYKLLTGDQEIVALANSNDWITLGNRSLALTANSTGNILAYVDLAENVPYAIAVKVTNGASLDALIVSQKFSVDLGAPTVGSLVVGTDFSTNLRYSTSADDFDFLYAEAFNQSEVDCYSADADFSQSGLLSSSYWTLPDSDGCTVNHTDFGLMMQLSSGNSSCEIQSTVFAAGSKFTAQLQPSAVANSFTSFVVSDSILPVGEIPVTNATVVSNTTNLFNALGFQIWGGTPYTVSIWRVDRGDKSLRSQVLPIEDPT</sequence>
<evidence type="ECO:0000313" key="1">
    <source>
        <dbReference type="EMBL" id="KAJ3166574.1"/>
    </source>
</evidence>
<organism evidence="1 2">
    <name type="scientific">Geranomyces variabilis</name>
    <dbReference type="NCBI Taxonomy" id="109894"/>
    <lineage>
        <taxon>Eukaryota</taxon>
        <taxon>Fungi</taxon>
        <taxon>Fungi incertae sedis</taxon>
        <taxon>Chytridiomycota</taxon>
        <taxon>Chytridiomycota incertae sedis</taxon>
        <taxon>Chytridiomycetes</taxon>
        <taxon>Spizellomycetales</taxon>
        <taxon>Powellomycetaceae</taxon>
        <taxon>Geranomyces</taxon>
    </lineage>
</organism>
<reference evidence="1" key="1">
    <citation type="submission" date="2020-05" db="EMBL/GenBank/DDBJ databases">
        <title>Phylogenomic resolution of chytrid fungi.</title>
        <authorList>
            <person name="Stajich J.E."/>
            <person name="Amses K."/>
            <person name="Simmons R."/>
            <person name="Seto K."/>
            <person name="Myers J."/>
            <person name="Bonds A."/>
            <person name="Quandt C.A."/>
            <person name="Barry K."/>
            <person name="Liu P."/>
            <person name="Grigoriev I."/>
            <person name="Longcore J.E."/>
            <person name="James T.Y."/>
        </authorList>
    </citation>
    <scope>NUCLEOTIDE SEQUENCE</scope>
    <source>
        <strain evidence="1">JEL0379</strain>
    </source>
</reference>
<accession>A0AAD5TAS0</accession>
<proteinExistence type="predicted"/>
<feature type="non-terminal residue" evidence="1">
    <location>
        <position position="2071"/>
    </location>
</feature>
<comment type="caution">
    <text evidence="1">The sequence shown here is derived from an EMBL/GenBank/DDBJ whole genome shotgun (WGS) entry which is preliminary data.</text>
</comment>
<protein>
    <submittedName>
        <fullName evidence="1">Uncharacterized protein</fullName>
    </submittedName>
</protein>
<dbReference type="PANTHER" id="PTHR16897:SF2">
    <property type="entry name" value="OS03G0226600 PROTEIN"/>
    <property type="match status" value="1"/>
</dbReference>
<dbReference type="PANTHER" id="PTHR16897">
    <property type="entry name" value="OS10G0105400 PROTEIN"/>
    <property type="match status" value="1"/>
</dbReference>
<name>A0AAD5TAS0_9FUNG</name>
<keyword evidence="2" id="KW-1185">Reference proteome</keyword>
<gene>
    <name evidence="1" type="ORF">HDU87_002070</name>
</gene>
<evidence type="ECO:0000313" key="2">
    <source>
        <dbReference type="Proteomes" id="UP001212152"/>
    </source>
</evidence>
<dbReference type="Proteomes" id="UP001212152">
    <property type="component" value="Unassembled WGS sequence"/>
</dbReference>